<protein>
    <submittedName>
        <fullName evidence="3">Putative tick transposon</fullName>
    </submittedName>
</protein>
<dbReference type="GO" id="GO:0003676">
    <property type="term" value="F:nucleic acid binding"/>
    <property type="evidence" value="ECO:0007669"/>
    <property type="project" value="InterPro"/>
</dbReference>
<keyword evidence="1" id="KW-0732">Signal</keyword>
<dbReference type="SUPFAM" id="SSF53098">
    <property type="entry name" value="Ribonuclease H-like"/>
    <property type="match status" value="1"/>
</dbReference>
<feature type="signal peptide" evidence="1">
    <location>
        <begin position="1"/>
        <end position="18"/>
    </location>
</feature>
<dbReference type="EMBL" id="GACK01008606">
    <property type="protein sequence ID" value="JAA56428.1"/>
    <property type="molecule type" value="mRNA"/>
</dbReference>
<accession>L7LZV5</accession>
<name>L7LZV5_RHIPC</name>
<organism evidence="3">
    <name type="scientific">Rhipicephalus pulchellus</name>
    <name type="common">Yellow backed tick</name>
    <name type="synonym">Dermacentor pulchellus</name>
    <dbReference type="NCBI Taxonomy" id="72859"/>
    <lineage>
        <taxon>Eukaryota</taxon>
        <taxon>Metazoa</taxon>
        <taxon>Ecdysozoa</taxon>
        <taxon>Arthropoda</taxon>
        <taxon>Chelicerata</taxon>
        <taxon>Arachnida</taxon>
        <taxon>Acari</taxon>
        <taxon>Parasitiformes</taxon>
        <taxon>Ixodida</taxon>
        <taxon>Ixodoidea</taxon>
        <taxon>Ixodidae</taxon>
        <taxon>Rhipicephalinae</taxon>
        <taxon>Rhipicephalus</taxon>
        <taxon>Rhipicephalus</taxon>
    </lineage>
</organism>
<evidence type="ECO:0000313" key="3">
    <source>
        <dbReference type="EMBL" id="JAA56428.1"/>
    </source>
</evidence>
<evidence type="ECO:0000256" key="1">
    <source>
        <dbReference type="SAM" id="SignalP"/>
    </source>
</evidence>
<dbReference type="InterPro" id="IPR002156">
    <property type="entry name" value="RNaseH_domain"/>
</dbReference>
<feature type="chain" id="PRO_5003980846" evidence="1">
    <location>
        <begin position="19"/>
        <end position="455"/>
    </location>
</feature>
<dbReference type="Gene3D" id="3.30.420.10">
    <property type="entry name" value="Ribonuclease H-like superfamily/Ribonuclease H"/>
    <property type="match status" value="1"/>
</dbReference>
<feature type="domain" description="RNase H type-1" evidence="2">
    <location>
        <begin position="162"/>
        <end position="294"/>
    </location>
</feature>
<reference evidence="3" key="1">
    <citation type="submission" date="2012-11" db="EMBL/GenBank/DDBJ databases">
        <authorList>
            <person name="Lucero-Rivera Y.E."/>
            <person name="Tovar-Ramirez D."/>
        </authorList>
    </citation>
    <scope>NUCLEOTIDE SEQUENCE</scope>
    <source>
        <tissue evidence="3">Salivary gland</tissue>
    </source>
</reference>
<reference evidence="3" key="2">
    <citation type="journal article" date="2015" name="J. Proteomics">
        <title>Sexual differences in the sialomes of the zebra tick, Rhipicephalus pulchellus.</title>
        <authorList>
            <person name="Tan A.W."/>
            <person name="Francischetti I.M."/>
            <person name="Slovak M."/>
            <person name="Kini R.M."/>
            <person name="Ribeiro J.M."/>
        </authorList>
    </citation>
    <scope>NUCLEOTIDE SEQUENCE</scope>
    <source>
        <tissue evidence="3">Salivary gland</tissue>
    </source>
</reference>
<evidence type="ECO:0000259" key="2">
    <source>
        <dbReference type="PROSITE" id="PS50879"/>
    </source>
</evidence>
<dbReference type="AlphaFoldDB" id="L7LZV5"/>
<sequence length="455" mass="49976">MLQLYNALFLGFVRYSLPVMGNTCKTNLRVLQGLQAQALRTCLGLPKCASTAATIVIAGEHPMTTYITTDSLRAHIRHLARVPSHHLAYLPAERPRTTFSNIIAAHTTSLPTNYTPAARPSSPLWCLHRPEVRLNIPGVTKKKRMSSVALKQAALLHLHEVYSAHTHIYTDGSVTATSSTAAVIIPASSVTIQLKMFYSTSTTAAELVALRAALQFVIEQTPNSWAIFCDSKAALQSLPSALRHGSHEQLVAEIRQVHHDIIEKGHQVIFQWMPSHCGIQGNDQADAAARSAHDGVSSVAIPLSRSDAAKELRVLARRLTLDLWHSPTYTSARLHTLDPDLKLRIPSGLSRRHSTLLARLWLGVAFSNAYSFLIGMSDSPLCEVCGCSETVAHLLCDCTRFNSERDTLSAALRQLDNRPLTEFKILGPWPTRSATRAALRALLRFLEATGLSEKL</sequence>
<proteinExistence type="evidence at transcript level"/>
<dbReference type="Pfam" id="PF00075">
    <property type="entry name" value="RNase_H"/>
    <property type="match status" value="1"/>
</dbReference>
<dbReference type="CDD" id="cd09276">
    <property type="entry name" value="Rnase_HI_RT_non_LTR"/>
    <property type="match status" value="1"/>
</dbReference>
<dbReference type="PROSITE" id="PS50879">
    <property type="entry name" value="RNASE_H_1"/>
    <property type="match status" value="1"/>
</dbReference>
<dbReference type="InterPro" id="IPR036397">
    <property type="entry name" value="RNaseH_sf"/>
</dbReference>
<dbReference type="InterPro" id="IPR012337">
    <property type="entry name" value="RNaseH-like_sf"/>
</dbReference>
<dbReference type="GO" id="GO:0004523">
    <property type="term" value="F:RNA-DNA hybrid ribonuclease activity"/>
    <property type="evidence" value="ECO:0007669"/>
    <property type="project" value="InterPro"/>
</dbReference>